<evidence type="ECO:0000313" key="2">
    <source>
        <dbReference type="Proteomes" id="UP001139012"/>
    </source>
</evidence>
<organism evidence="1 2">
    <name type="scientific">Bradyrhizobium zhengyangense</name>
    <dbReference type="NCBI Taxonomy" id="2911009"/>
    <lineage>
        <taxon>Bacteria</taxon>
        <taxon>Pseudomonadati</taxon>
        <taxon>Pseudomonadota</taxon>
        <taxon>Alphaproteobacteria</taxon>
        <taxon>Hyphomicrobiales</taxon>
        <taxon>Nitrobacteraceae</taxon>
        <taxon>Bradyrhizobium</taxon>
    </lineage>
</organism>
<name>A0ABS9LU34_9BRAD</name>
<dbReference type="EMBL" id="JAKLUA010000009">
    <property type="protein sequence ID" value="MCG2670528.1"/>
    <property type="molecule type" value="Genomic_DNA"/>
</dbReference>
<comment type="caution">
    <text evidence="1">The sequence shown here is derived from an EMBL/GenBank/DDBJ whole genome shotgun (WGS) entry which is preliminary data.</text>
</comment>
<gene>
    <name evidence="1" type="ORF">L6637_26525</name>
</gene>
<proteinExistence type="predicted"/>
<dbReference type="InterPro" id="IPR029014">
    <property type="entry name" value="NiFe-Hase_large"/>
</dbReference>
<dbReference type="SUPFAM" id="SSF56762">
    <property type="entry name" value="HydB/Nqo4-like"/>
    <property type="match status" value="1"/>
</dbReference>
<dbReference type="RefSeq" id="WP_232995570.1">
    <property type="nucleotide sequence ID" value="NZ_JAKLUA010000009.1"/>
</dbReference>
<dbReference type="InterPro" id="IPR050867">
    <property type="entry name" value="NiFe/NiFeSe_hydrgnase_LSU"/>
</dbReference>
<evidence type="ECO:0000313" key="1">
    <source>
        <dbReference type="EMBL" id="MCG2670528.1"/>
    </source>
</evidence>
<dbReference type="Pfam" id="PF00374">
    <property type="entry name" value="NiFeSe_Hases"/>
    <property type="match status" value="1"/>
</dbReference>
<dbReference type="Gene3D" id="1.10.645.10">
    <property type="entry name" value="Cytochrome-c3 Hydrogenase, chain B"/>
    <property type="match status" value="2"/>
</dbReference>
<keyword evidence="2" id="KW-1185">Reference proteome</keyword>
<reference evidence="1" key="1">
    <citation type="submission" date="2022-01" db="EMBL/GenBank/DDBJ databases">
        <title>Genome sequnece data of strain Bradyrhizobium sp. nov.</title>
        <authorList>
            <person name="Zhang J."/>
        </authorList>
    </citation>
    <scope>NUCLEOTIDE SEQUENCE</scope>
    <source>
        <strain evidence="1">WYCCWR 12774</strain>
    </source>
</reference>
<accession>A0ABS9LU34</accession>
<sequence length="352" mass="37969">MVWLTGTTISDVAIRPRSRPPLTRLFAGKPASALIPVLPRLFSLCSVAHQVAFLSAIEAAQGLETIKPIAMHRLTAVVAERLTELIRGLFVAGLELDQESAPAVRSMIQASTTLSGAVETVPDTVRRDVIAHVKAALRALGVSGEHQPPAPGSVLSTYLTRCDREVMSLPAADQFFLTPADDLEIVTRLMAEGTAYSEAPELCGKVPETGVWARRAQREQILSLSASGAARVRARIDEIARLTCWLDARRDAPDNGVVASYRLGERRGAAAVECARGRLHHAVKLDEEGRIVGFEYIAPTEWNFHERGPLVRSLKGALLSAGRQGQDAVRTLVGAFDPCVGFSVSFREASHA</sequence>
<protein>
    <submittedName>
        <fullName evidence="1">Nickel-dependent hydrogenase large subunit</fullName>
    </submittedName>
</protein>
<dbReference type="PANTHER" id="PTHR42958">
    <property type="entry name" value="HYDROGENASE-2 LARGE CHAIN"/>
    <property type="match status" value="1"/>
</dbReference>
<dbReference type="PANTHER" id="PTHR42958:SF4">
    <property type="entry name" value="HYDROGENASE EXPRESSION_FORMATION PROTEIN HUPK"/>
    <property type="match status" value="1"/>
</dbReference>
<dbReference type="Proteomes" id="UP001139012">
    <property type="component" value="Unassembled WGS sequence"/>
</dbReference>
<dbReference type="InterPro" id="IPR001501">
    <property type="entry name" value="Ni-dep_hyd_lsu"/>
</dbReference>